<dbReference type="EMBL" id="VLKY01000001">
    <property type="protein sequence ID" value="TWI58676.1"/>
    <property type="molecule type" value="Genomic_DNA"/>
</dbReference>
<dbReference type="Proteomes" id="UP000316905">
    <property type="component" value="Unassembled WGS sequence"/>
</dbReference>
<dbReference type="CDD" id="cd17557">
    <property type="entry name" value="REC_Rcp-like"/>
    <property type="match status" value="1"/>
</dbReference>
<dbReference type="PANTHER" id="PTHR44520:SF2">
    <property type="entry name" value="RESPONSE REGULATOR RCP1"/>
    <property type="match status" value="1"/>
</dbReference>
<dbReference type="InterPro" id="IPR001789">
    <property type="entry name" value="Sig_transdc_resp-reg_receiver"/>
</dbReference>
<evidence type="ECO:0000256" key="1">
    <source>
        <dbReference type="PROSITE-ProRule" id="PRU00169"/>
    </source>
</evidence>
<dbReference type="PROSITE" id="PS50110">
    <property type="entry name" value="RESPONSE_REGULATORY"/>
    <property type="match status" value="1"/>
</dbReference>
<dbReference type="SUPFAM" id="SSF52172">
    <property type="entry name" value="CheY-like"/>
    <property type="match status" value="1"/>
</dbReference>
<dbReference type="InterPro" id="IPR052893">
    <property type="entry name" value="TCS_response_regulator"/>
</dbReference>
<gene>
    <name evidence="3" type="ORF">IQ22_00384</name>
</gene>
<organism evidence="3 4">
    <name type="scientific">Pseudomonas duriflava</name>
    <dbReference type="NCBI Taxonomy" id="459528"/>
    <lineage>
        <taxon>Bacteria</taxon>
        <taxon>Pseudomonadati</taxon>
        <taxon>Pseudomonadota</taxon>
        <taxon>Gammaproteobacteria</taxon>
        <taxon>Pseudomonadales</taxon>
        <taxon>Pseudomonadaceae</taxon>
        <taxon>Pseudomonas</taxon>
    </lineage>
</organism>
<dbReference type="SMART" id="SM00448">
    <property type="entry name" value="REC"/>
    <property type="match status" value="1"/>
</dbReference>
<dbReference type="Gene3D" id="3.40.50.2300">
    <property type="match status" value="1"/>
</dbReference>
<dbReference type="RefSeq" id="WP_145137189.1">
    <property type="nucleotide sequence ID" value="NZ_VLKY01000001.1"/>
</dbReference>
<dbReference type="PANTHER" id="PTHR44520">
    <property type="entry name" value="RESPONSE REGULATOR RCP1-RELATED"/>
    <property type="match status" value="1"/>
</dbReference>
<accession>A0A562QRG5</accession>
<feature type="domain" description="Response regulatory" evidence="2">
    <location>
        <begin position="7"/>
        <end position="135"/>
    </location>
</feature>
<reference evidence="3 4" key="1">
    <citation type="journal article" date="2015" name="Stand. Genomic Sci.">
        <title>Genomic Encyclopedia of Bacterial and Archaeal Type Strains, Phase III: the genomes of soil and plant-associated and newly described type strains.</title>
        <authorList>
            <person name="Whitman W.B."/>
            <person name="Woyke T."/>
            <person name="Klenk H.P."/>
            <person name="Zhou Y."/>
            <person name="Lilburn T.G."/>
            <person name="Beck B.J."/>
            <person name="De Vos P."/>
            <person name="Vandamme P."/>
            <person name="Eisen J.A."/>
            <person name="Garrity G."/>
            <person name="Hugenholtz P."/>
            <person name="Kyrpides N.C."/>
        </authorList>
    </citation>
    <scope>NUCLEOTIDE SEQUENCE [LARGE SCALE GENOMIC DNA]</scope>
    <source>
        <strain evidence="3 4">CGMCC 1.6858</strain>
    </source>
</reference>
<keyword evidence="1" id="KW-0597">Phosphoprotein</keyword>
<protein>
    <submittedName>
        <fullName evidence="3">Response regulator receiver domain-containing protein</fullName>
    </submittedName>
</protein>
<dbReference type="OrthoDB" id="9793549at2"/>
<proteinExistence type="predicted"/>
<dbReference type="GO" id="GO:0000160">
    <property type="term" value="P:phosphorelay signal transduction system"/>
    <property type="evidence" value="ECO:0007669"/>
    <property type="project" value="InterPro"/>
</dbReference>
<name>A0A562QRG5_9PSED</name>
<dbReference type="InterPro" id="IPR011006">
    <property type="entry name" value="CheY-like_superfamily"/>
</dbReference>
<dbReference type="AlphaFoldDB" id="A0A562QRG5"/>
<evidence type="ECO:0000313" key="4">
    <source>
        <dbReference type="Proteomes" id="UP000316905"/>
    </source>
</evidence>
<feature type="modified residue" description="4-aspartylphosphate" evidence="1">
    <location>
        <position position="68"/>
    </location>
</feature>
<dbReference type="Pfam" id="PF00072">
    <property type="entry name" value="Response_reg"/>
    <property type="match status" value="1"/>
</dbReference>
<keyword evidence="4" id="KW-1185">Reference proteome</keyword>
<evidence type="ECO:0000259" key="2">
    <source>
        <dbReference type="PROSITE" id="PS50110"/>
    </source>
</evidence>
<comment type="caution">
    <text evidence="3">The sequence shown here is derived from an EMBL/GenBank/DDBJ whole genome shotgun (WGS) entry which is preliminary data.</text>
</comment>
<sequence>MNKVPSLILIADDDPDDCLLIREAFKEAEIVNPLYFVHDGEELIRYLKHRTPYSDSNQYPLPGLILLDLNMPLMDGREALNEIRGDQQLHHLPVVILTTSSAEEDIAHSYKAGVSAFLTKPVTFSGLLELVREFGRKWPDLVEFSNSKDPL</sequence>
<evidence type="ECO:0000313" key="3">
    <source>
        <dbReference type="EMBL" id="TWI58676.1"/>
    </source>
</evidence>